<dbReference type="AlphaFoldDB" id="X1NFW6"/>
<comment type="caution">
    <text evidence="1">The sequence shown here is derived from an EMBL/GenBank/DDBJ whole genome shotgun (WGS) entry which is preliminary data.</text>
</comment>
<proteinExistence type="predicted"/>
<dbReference type="EMBL" id="BARV01004365">
    <property type="protein sequence ID" value="GAI17554.1"/>
    <property type="molecule type" value="Genomic_DNA"/>
</dbReference>
<evidence type="ECO:0000313" key="1">
    <source>
        <dbReference type="EMBL" id="GAI17554.1"/>
    </source>
</evidence>
<feature type="non-terminal residue" evidence="1">
    <location>
        <position position="1"/>
    </location>
</feature>
<sequence length="122" mass="13139">RKGMAAAGKATAGIGLEKTGRAARAVGAEATRIRKTYQAGRTLGLSRPRAAGESIRRYWQRRAKPAMRPAAVRRTVVAAGRGILSATGDIDISQTPDYSPSFINKKIVREFDIYKALTCHPG</sequence>
<name>X1NFW6_9ZZZZ</name>
<gene>
    <name evidence="1" type="ORF">S06H3_09753</name>
</gene>
<protein>
    <submittedName>
        <fullName evidence="1">Uncharacterized protein</fullName>
    </submittedName>
</protein>
<organism evidence="1">
    <name type="scientific">marine sediment metagenome</name>
    <dbReference type="NCBI Taxonomy" id="412755"/>
    <lineage>
        <taxon>unclassified sequences</taxon>
        <taxon>metagenomes</taxon>
        <taxon>ecological metagenomes</taxon>
    </lineage>
</organism>
<accession>X1NFW6</accession>
<reference evidence="1" key="1">
    <citation type="journal article" date="2014" name="Front. Microbiol.">
        <title>High frequency of phylogenetically diverse reductive dehalogenase-homologous genes in deep subseafloor sedimentary metagenomes.</title>
        <authorList>
            <person name="Kawai M."/>
            <person name="Futagami T."/>
            <person name="Toyoda A."/>
            <person name="Takaki Y."/>
            <person name="Nishi S."/>
            <person name="Hori S."/>
            <person name="Arai W."/>
            <person name="Tsubouchi T."/>
            <person name="Morono Y."/>
            <person name="Uchiyama I."/>
            <person name="Ito T."/>
            <person name="Fujiyama A."/>
            <person name="Inagaki F."/>
            <person name="Takami H."/>
        </authorList>
    </citation>
    <scope>NUCLEOTIDE SEQUENCE</scope>
    <source>
        <strain evidence="1">Expedition CK06-06</strain>
    </source>
</reference>